<evidence type="ECO:0000256" key="5">
    <source>
        <dbReference type="ARBA" id="ARBA00023136"/>
    </source>
</evidence>
<name>A0A8D5FZL2_9BACT</name>
<proteinExistence type="predicted"/>
<dbReference type="Pfam" id="PF08269">
    <property type="entry name" value="dCache_2"/>
    <property type="match status" value="1"/>
</dbReference>
<evidence type="ECO:0000256" key="1">
    <source>
        <dbReference type="ARBA" id="ARBA00004651"/>
    </source>
</evidence>
<dbReference type="GO" id="GO:0005886">
    <property type="term" value="C:plasma membrane"/>
    <property type="evidence" value="ECO:0007669"/>
    <property type="project" value="UniProtKB-SubCell"/>
</dbReference>
<dbReference type="AlphaFoldDB" id="A0A8D5FZL2"/>
<evidence type="ECO:0000313" key="9">
    <source>
        <dbReference type="Proteomes" id="UP000826725"/>
    </source>
</evidence>
<sequence length="157" mass="17212">MFRKLFLFFILFGLISTLNFSVAFAANATREECVAKVQAAVKLAQEKGEEAALAQVADPNGPFVWKDSYVFATSADQAVTRAHPIKPKLVGKNLLHVKDVNGVLIFSEISRVASSASGKGWVDYMWPKPGEKKPSQKHTYIEKVPGTNLAFGAGYYD</sequence>
<keyword evidence="3" id="KW-0812">Transmembrane</keyword>
<feature type="signal peptide" evidence="6">
    <location>
        <begin position="1"/>
        <end position="25"/>
    </location>
</feature>
<keyword evidence="9" id="KW-1185">Reference proteome</keyword>
<evidence type="ECO:0000256" key="4">
    <source>
        <dbReference type="ARBA" id="ARBA00022989"/>
    </source>
</evidence>
<dbReference type="InterPro" id="IPR033480">
    <property type="entry name" value="sCache_2"/>
</dbReference>
<dbReference type="InterPro" id="IPR004010">
    <property type="entry name" value="Double_Cache_2"/>
</dbReference>
<keyword evidence="2" id="KW-1003">Cell membrane</keyword>
<dbReference type="Proteomes" id="UP000826725">
    <property type="component" value="Chromosome"/>
</dbReference>
<protein>
    <recommendedName>
        <fullName evidence="7">Single Cache domain-containing protein</fullName>
    </recommendedName>
</protein>
<feature type="chain" id="PRO_5034019428" description="Single Cache domain-containing protein" evidence="6">
    <location>
        <begin position="26"/>
        <end position="157"/>
    </location>
</feature>
<reference evidence="8" key="1">
    <citation type="submission" date="2020-09" db="EMBL/GenBank/DDBJ databases">
        <title>Desulfogranum mesoprofundum gen. nov., sp. nov., a novel mesophilic, sulfate-reducing chemolithoautotroph isolated from a deep-sea hydrothermal vent chimney in the Suiyo Seamount.</title>
        <authorList>
            <person name="Hashimoto Y."/>
            <person name="Nakagawa S."/>
        </authorList>
    </citation>
    <scope>NUCLEOTIDE SEQUENCE</scope>
    <source>
        <strain evidence="8">KT2</strain>
    </source>
</reference>
<dbReference type="EMBL" id="AP024086">
    <property type="protein sequence ID" value="BCL62837.1"/>
    <property type="molecule type" value="Genomic_DNA"/>
</dbReference>
<organism evidence="8 9">
    <name type="scientific">Desulfomarina profundi</name>
    <dbReference type="NCBI Taxonomy" id="2772557"/>
    <lineage>
        <taxon>Bacteria</taxon>
        <taxon>Pseudomonadati</taxon>
        <taxon>Thermodesulfobacteriota</taxon>
        <taxon>Desulfobulbia</taxon>
        <taxon>Desulfobulbales</taxon>
        <taxon>Desulfobulbaceae</taxon>
        <taxon>Desulfomarina</taxon>
    </lineage>
</organism>
<evidence type="ECO:0000259" key="7">
    <source>
        <dbReference type="SMART" id="SM01049"/>
    </source>
</evidence>
<keyword evidence="4" id="KW-1133">Transmembrane helix</keyword>
<comment type="subcellular location">
    <subcellularLocation>
        <location evidence="1">Cell membrane</location>
        <topology evidence="1">Multi-pass membrane protein</topology>
    </subcellularLocation>
</comment>
<dbReference type="RefSeq" id="WP_228855146.1">
    <property type="nucleotide sequence ID" value="NZ_AP024086.1"/>
</dbReference>
<evidence type="ECO:0000256" key="3">
    <source>
        <dbReference type="ARBA" id="ARBA00022692"/>
    </source>
</evidence>
<gene>
    <name evidence="8" type="ORF">DGMP_35300</name>
</gene>
<evidence type="ECO:0000313" key="8">
    <source>
        <dbReference type="EMBL" id="BCL62837.1"/>
    </source>
</evidence>
<keyword evidence="6" id="KW-0732">Signal</keyword>
<evidence type="ECO:0000256" key="6">
    <source>
        <dbReference type="SAM" id="SignalP"/>
    </source>
</evidence>
<accession>A0A8D5FZL2</accession>
<dbReference type="SMART" id="SM01049">
    <property type="entry name" value="Cache_2"/>
    <property type="match status" value="1"/>
</dbReference>
<keyword evidence="5" id="KW-0472">Membrane</keyword>
<dbReference type="KEGG" id="dbk:DGMP_35300"/>
<feature type="domain" description="Single Cache" evidence="7">
    <location>
        <begin position="22"/>
        <end position="107"/>
    </location>
</feature>
<evidence type="ECO:0000256" key="2">
    <source>
        <dbReference type="ARBA" id="ARBA00022475"/>
    </source>
</evidence>